<reference evidence="1" key="2">
    <citation type="journal article" date="2015" name="Data Brief">
        <title>Shoot transcriptome of the giant reed, Arundo donax.</title>
        <authorList>
            <person name="Barrero R.A."/>
            <person name="Guerrero F.D."/>
            <person name="Moolhuijzen P."/>
            <person name="Goolsby J.A."/>
            <person name="Tidwell J."/>
            <person name="Bellgard S.E."/>
            <person name="Bellgard M.I."/>
        </authorList>
    </citation>
    <scope>NUCLEOTIDE SEQUENCE</scope>
    <source>
        <tissue evidence="1">Shoot tissue taken approximately 20 cm above the soil surface</tissue>
    </source>
</reference>
<name>A0A0A9FLZ1_ARUDO</name>
<accession>A0A0A9FLZ1</accession>
<dbReference type="AlphaFoldDB" id="A0A0A9FLZ1"/>
<dbReference type="EMBL" id="GBRH01185642">
    <property type="protein sequence ID" value="JAE12254.1"/>
    <property type="molecule type" value="Transcribed_RNA"/>
</dbReference>
<sequence>MSYYSQLKKNRYCPRLCAICTTLIPIVCRLPHSVQITSIPFKFFVFC</sequence>
<reference evidence="1" key="1">
    <citation type="submission" date="2014-09" db="EMBL/GenBank/DDBJ databases">
        <authorList>
            <person name="Magalhaes I.L.F."/>
            <person name="Oliveira U."/>
            <person name="Santos F.R."/>
            <person name="Vidigal T.H.D.A."/>
            <person name="Brescovit A.D."/>
            <person name="Santos A.J."/>
        </authorList>
    </citation>
    <scope>NUCLEOTIDE SEQUENCE</scope>
    <source>
        <tissue evidence="1">Shoot tissue taken approximately 20 cm above the soil surface</tissue>
    </source>
</reference>
<protein>
    <submittedName>
        <fullName evidence="1">Uncharacterized protein</fullName>
    </submittedName>
</protein>
<evidence type="ECO:0000313" key="1">
    <source>
        <dbReference type="EMBL" id="JAE12254.1"/>
    </source>
</evidence>
<proteinExistence type="predicted"/>
<organism evidence="1">
    <name type="scientific">Arundo donax</name>
    <name type="common">Giant reed</name>
    <name type="synonym">Donax arundinaceus</name>
    <dbReference type="NCBI Taxonomy" id="35708"/>
    <lineage>
        <taxon>Eukaryota</taxon>
        <taxon>Viridiplantae</taxon>
        <taxon>Streptophyta</taxon>
        <taxon>Embryophyta</taxon>
        <taxon>Tracheophyta</taxon>
        <taxon>Spermatophyta</taxon>
        <taxon>Magnoliopsida</taxon>
        <taxon>Liliopsida</taxon>
        <taxon>Poales</taxon>
        <taxon>Poaceae</taxon>
        <taxon>PACMAD clade</taxon>
        <taxon>Arundinoideae</taxon>
        <taxon>Arundineae</taxon>
        <taxon>Arundo</taxon>
    </lineage>
</organism>